<evidence type="ECO:0000256" key="9">
    <source>
        <dbReference type="PROSITE-ProRule" id="PRU10141"/>
    </source>
</evidence>
<evidence type="ECO:0000256" key="2">
    <source>
        <dbReference type="ARBA" id="ARBA00022527"/>
    </source>
</evidence>
<dbReference type="SUPFAM" id="SSF56112">
    <property type="entry name" value="Protein kinase-like (PK-like)"/>
    <property type="match status" value="1"/>
</dbReference>
<evidence type="ECO:0000256" key="4">
    <source>
        <dbReference type="ARBA" id="ARBA00022741"/>
    </source>
</evidence>
<comment type="caution">
    <text evidence="14">The sequence shown here is derived from an EMBL/GenBank/DDBJ whole genome shotgun (WGS) entry which is preliminary data.</text>
</comment>
<organism evidence="14 15">
    <name type="scientific">Durusdinium trenchii</name>
    <dbReference type="NCBI Taxonomy" id="1381693"/>
    <lineage>
        <taxon>Eukaryota</taxon>
        <taxon>Sar</taxon>
        <taxon>Alveolata</taxon>
        <taxon>Dinophyceae</taxon>
        <taxon>Suessiales</taxon>
        <taxon>Symbiodiniaceae</taxon>
        <taxon>Durusdinium</taxon>
    </lineage>
</organism>
<evidence type="ECO:0000256" key="11">
    <source>
        <dbReference type="SAM" id="MobiDB-lite"/>
    </source>
</evidence>
<dbReference type="Gene3D" id="3.30.200.20">
    <property type="entry name" value="Phosphorylase Kinase, domain 1"/>
    <property type="match status" value="1"/>
</dbReference>
<dbReference type="InterPro" id="IPR008271">
    <property type="entry name" value="Ser/Thr_kinase_AS"/>
</dbReference>
<dbReference type="Proteomes" id="UP001642484">
    <property type="component" value="Unassembled WGS sequence"/>
</dbReference>
<dbReference type="InterPro" id="IPR017441">
    <property type="entry name" value="Protein_kinase_ATP_BS"/>
</dbReference>
<feature type="region of interest" description="Disordered" evidence="11">
    <location>
        <begin position="1"/>
        <end position="33"/>
    </location>
</feature>
<dbReference type="SMART" id="SM00220">
    <property type="entry name" value="S_TKc"/>
    <property type="match status" value="1"/>
</dbReference>
<dbReference type="Gene3D" id="1.10.510.10">
    <property type="entry name" value="Transferase(Phosphotransferase) domain 1"/>
    <property type="match status" value="1"/>
</dbReference>
<evidence type="ECO:0000259" key="13">
    <source>
        <dbReference type="PROSITE" id="PS51285"/>
    </source>
</evidence>
<evidence type="ECO:0000256" key="7">
    <source>
        <dbReference type="ARBA" id="ARBA00047899"/>
    </source>
</evidence>
<keyword evidence="3" id="KW-0808">Transferase</keyword>
<evidence type="ECO:0000313" key="15">
    <source>
        <dbReference type="Proteomes" id="UP001642484"/>
    </source>
</evidence>
<feature type="domain" description="Protein kinase" evidence="12">
    <location>
        <begin position="103"/>
        <end position="397"/>
    </location>
</feature>
<gene>
    <name evidence="14" type="ORF">CCMP2556_LOCUS44877</name>
</gene>
<keyword evidence="6 9" id="KW-0067">ATP-binding</keyword>
<reference evidence="14 15" key="1">
    <citation type="submission" date="2024-02" db="EMBL/GenBank/DDBJ databases">
        <authorList>
            <person name="Chen Y."/>
            <person name="Shah S."/>
            <person name="Dougan E. K."/>
            <person name="Thang M."/>
            <person name="Chan C."/>
        </authorList>
    </citation>
    <scope>NUCLEOTIDE SEQUENCE [LARGE SCALE GENOMIC DNA]</scope>
</reference>
<dbReference type="EC" id="2.7.11.1" evidence="1"/>
<comment type="catalytic activity">
    <reaction evidence="7">
        <text>L-threonyl-[protein] + ATP = O-phospho-L-threonyl-[protein] + ADP + H(+)</text>
        <dbReference type="Rhea" id="RHEA:46608"/>
        <dbReference type="Rhea" id="RHEA-COMP:11060"/>
        <dbReference type="Rhea" id="RHEA-COMP:11605"/>
        <dbReference type="ChEBI" id="CHEBI:15378"/>
        <dbReference type="ChEBI" id="CHEBI:30013"/>
        <dbReference type="ChEBI" id="CHEBI:30616"/>
        <dbReference type="ChEBI" id="CHEBI:61977"/>
        <dbReference type="ChEBI" id="CHEBI:456216"/>
        <dbReference type="EC" id="2.7.11.1"/>
    </reaction>
</comment>
<dbReference type="InterPro" id="IPR000961">
    <property type="entry name" value="AGC-kinase_C"/>
</dbReference>
<evidence type="ECO:0000256" key="10">
    <source>
        <dbReference type="RuleBase" id="RU000304"/>
    </source>
</evidence>
<dbReference type="SMART" id="SM00133">
    <property type="entry name" value="S_TK_X"/>
    <property type="match status" value="1"/>
</dbReference>
<evidence type="ECO:0000256" key="8">
    <source>
        <dbReference type="ARBA" id="ARBA00048679"/>
    </source>
</evidence>
<dbReference type="PANTHER" id="PTHR24356">
    <property type="entry name" value="SERINE/THREONINE-PROTEIN KINASE"/>
    <property type="match status" value="1"/>
</dbReference>
<evidence type="ECO:0000256" key="1">
    <source>
        <dbReference type="ARBA" id="ARBA00012513"/>
    </source>
</evidence>
<accession>A0ABP0R189</accession>
<name>A0ABP0R189_9DINO</name>
<keyword evidence="4 9" id="KW-0547">Nucleotide-binding</keyword>
<feature type="domain" description="AGC-kinase C-terminal" evidence="13">
    <location>
        <begin position="398"/>
        <end position="467"/>
    </location>
</feature>
<evidence type="ECO:0000256" key="6">
    <source>
        <dbReference type="ARBA" id="ARBA00022840"/>
    </source>
</evidence>
<protein>
    <recommendedName>
        <fullName evidence="1">non-specific serine/threonine protein kinase</fullName>
        <ecNumber evidence="1">2.7.11.1</ecNumber>
    </recommendedName>
</protein>
<dbReference type="PANTHER" id="PTHR24356:SF1">
    <property type="entry name" value="SERINE_THREONINE-PROTEIN KINASE GREATWALL"/>
    <property type="match status" value="1"/>
</dbReference>
<feature type="compositionally biased region" description="Basic and acidic residues" evidence="11">
    <location>
        <begin position="12"/>
        <end position="33"/>
    </location>
</feature>
<keyword evidence="15" id="KW-1185">Reference proteome</keyword>
<dbReference type="InterPro" id="IPR050236">
    <property type="entry name" value="Ser_Thr_kinase_AGC"/>
</dbReference>
<comment type="similarity">
    <text evidence="10">Belongs to the protein kinase superfamily.</text>
</comment>
<dbReference type="PROSITE" id="PS50011">
    <property type="entry name" value="PROTEIN_KINASE_DOM"/>
    <property type="match status" value="1"/>
</dbReference>
<dbReference type="Pfam" id="PF00069">
    <property type="entry name" value="Pkinase"/>
    <property type="match status" value="1"/>
</dbReference>
<dbReference type="InterPro" id="IPR000719">
    <property type="entry name" value="Prot_kinase_dom"/>
</dbReference>
<dbReference type="EMBL" id="CAXAMN010025284">
    <property type="protein sequence ID" value="CAK9094048.1"/>
    <property type="molecule type" value="Genomic_DNA"/>
</dbReference>
<dbReference type="InterPro" id="IPR011009">
    <property type="entry name" value="Kinase-like_dom_sf"/>
</dbReference>
<dbReference type="PROSITE" id="PS00108">
    <property type="entry name" value="PROTEIN_KINASE_ST"/>
    <property type="match status" value="1"/>
</dbReference>
<evidence type="ECO:0000256" key="5">
    <source>
        <dbReference type="ARBA" id="ARBA00022777"/>
    </source>
</evidence>
<proteinExistence type="inferred from homology"/>
<evidence type="ECO:0000256" key="3">
    <source>
        <dbReference type="ARBA" id="ARBA00022679"/>
    </source>
</evidence>
<comment type="catalytic activity">
    <reaction evidence="8">
        <text>L-seryl-[protein] + ATP = O-phospho-L-seryl-[protein] + ADP + H(+)</text>
        <dbReference type="Rhea" id="RHEA:17989"/>
        <dbReference type="Rhea" id="RHEA-COMP:9863"/>
        <dbReference type="Rhea" id="RHEA-COMP:11604"/>
        <dbReference type="ChEBI" id="CHEBI:15378"/>
        <dbReference type="ChEBI" id="CHEBI:29999"/>
        <dbReference type="ChEBI" id="CHEBI:30616"/>
        <dbReference type="ChEBI" id="CHEBI:83421"/>
        <dbReference type="ChEBI" id="CHEBI:456216"/>
        <dbReference type="EC" id="2.7.11.1"/>
    </reaction>
</comment>
<evidence type="ECO:0000259" key="12">
    <source>
        <dbReference type="PROSITE" id="PS50011"/>
    </source>
</evidence>
<keyword evidence="5" id="KW-0418">Kinase</keyword>
<dbReference type="PROSITE" id="PS00107">
    <property type="entry name" value="PROTEIN_KINASE_ATP"/>
    <property type="match status" value="1"/>
</dbReference>
<evidence type="ECO:0000313" key="14">
    <source>
        <dbReference type="EMBL" id="CAK9094048.1"/>
    </source>
</evidence>
<feature type="binding site" evidence="9">
    <location>
        <position position="132"/>
    </location>
    <ligand>
        <name>ATP</name>
        <dbReference type="ChEBI" id="CHEBI:30616"/>
    </ligand>
</feature>
<sequence length="467" mass="53901">MSSPVSLPIPGRTDDSLDSHQLREQEKKETRKKFFDRHCQLKERLDQELQCEMRAEEVLKAKGRQVEDSMEHPADWQRARDEQIEAAKERKRAYLRMWSIKDFSSLKVLGKGSFGVVHLVRRQGTEEVYALKQIRKEHYRNKNRMKAYNERDAMAKGFGLWFVDLLCTFQDSSNLYLVMEFMQGGDFFAYMEKKNRLSLAETRFYMGELVQAIDAIHQCGFIHRDLKPDNLVLTAQGHLKLLDFGLCTPVDFEEYVQQIDQDNSYQGLPPAFQEKPGRDALRTACGTPQYMAPEMFLGRACAASDLWALGVISYECLSGSLPFFSQSQDRRRAFQELKTQIINGTNLPHRLTRMQKKQRELGADPKECLAAAQFISKVLCPVERRISTFECRLEEFFQGINFSELQAMTPPFQPRCTSAADASHFDNFPPQPLPDVEDITCMDPELDWALYEQDVEAARARLHGKGY</sequence>
<dbReference type="PROSITE" id="PS51285">
    <property type="entry name" value="AGC_KINASE_CTER"/>
    <property type="match status" value="1"/>
</dbReference>
<keyword evidence="2 10" id="KW-0723">Serine/threonine-protein kinase</keyword>